<sequence>MFVSMPAPGFGEIPGPDALAVGSVSGVCPAGEHDLDHDREPDHTGARTSPAFGMSFNEEPRYAEGHGSRHKLRLRKQKQKQKQVQTAPSVPGQGRRRGFGRLLYLLLLGLSTAFLLSLMLPVNTSAQNGPPTVPGPPSEGNGEAQDNASNYTVWNHTTSEVLNGGFGFGPWVFEVSENAGAFLAGPASPIMGLPNPSFGLFANPRSGDNTISVDRVITVPLQIGGTFSFDWATFWDAGNGNMVGTKGFNLIVDGIVVINIEHRGQTAMIRINDNPMFTNFGGNAIRFHFERLNFDVLRVYATGRDGNERFDQEFTISGANGAAIDAFRFYAARLDDGSDLENRQPYFNNFLIQYPFAIPPTENVTSLFFSNVTQTSFRVNWLRNEGNGGMRRIVVIREGSPVTFIPQNGTSYADDVNTAFINTNFIDDHHQIVYAGGSGDDDFVTITGLSADTEYHIAVFEYNINEEDGDPVPGTEGYLTNPARGQQFTLDDAVILSAQSGFWNESTTWVGGNVPITGSDVVIFDEHQVQVNVDTNALRSLTISNTARLFFLPEETFILTMQGGSSLNLVPSGTFDAGGGLVNFLGSDTADNPHIVSGAFVFNDLRIQGGAEPTGLNFGSDAQLTGTFEIAAGGFVSTNPPSYQPGSTLFYNTGGTYNRGSEWPAVGDNNSPFNVRIGSELDMSGHTTPRAAQGDLEILSGGSLTLSTATGGDLQVGGDWTNAGTFTSNFRAVFFNGSGNQVVTNTQSGGIQIDFLRNQNRPIEKELVFRNNLSVIGFRNEGRLRFEALNGTGDETFTLTVLQDTRETGAVAARITNEFAPETDADIDLSNVTLVFVANGPPFFFNAAEDSRLLLGGIDFQNANSFVKEGPGELVLTGEANTSLFIDAGVLRLEDGFSFDDAEARTLDIGTAVAEDDKHEADAELVIADLTVEANTISVKRLNDDSGDRTLRFVSEDGEEPATLESQLTLEKLLFVRVQPGHYGALNGPVTGTSPFVKQETGSLTLETESFAPGLFIDEGRVRLNSPFPAGYTGTIALGTDVESDRVASEAVLEIGALNTAAPFAIAPNLQIRGNQGAFTAGLRGIVFDSGTQVATLSSPVVLNTDLDVTVAEGASGVIQGIISGTNGLNKRGAGQLDLAGNNTFTGTVQLFGGTTRLGGSGLPGNNPIQIRGDVGLASNGTGTGGARTIANGVEFFNAGIRLGEDVENTGALTFTGNFELGAAERFINTIRGTHTISGNIVNGQIRKEGTGQLNLSGVNTVDATSINAGTLRLNRTTGETFTLGGTITINDGGILDYPQSTGANNQLRNDAIVVVNGTDISNRGHFDVASRTERISTLTLNGGLYTKAGGTLTIDDAANFNSGFVNFSAGSGNTIVGQSLSFGNIAAEYTGEGANNQTILTLANGFTGSIIQLENTQSTFLNNRTSDTAIPTIDLGGHSVDFEVRNNSRATLAFAFANGALTKAGPGTLVLNEASTFAGGLTVSEGTVAFTNNAALGAASGTVTLNGGILRADADGLSFANPITLISTDGSIEVSNDGSPFTLTHSAGMSGNGDLTKTGPGTLTLGGAATFTGATNVQAGILNVNGDFVSTDLNIGNGSQLNFGGSGSPRVLELTGFSLGQDAFLRLNRADDELIVPASVPVTIPGSSVVETNGDGARLTLQSGARYVNLSASTPTLRVERMFSGDTNNSDRQGWRMLASPVNATYADMFEIGADPATFVTQGFTGATFPGRQFNLLWWDETDATGTTLQRWRTLSQTTDQTGTIIPAGRGHFFYIFDGAPLLNPGSLEPSHYTDNLPLTMSATGTEPDLSDDPFNFGITFTAVSDSIVVADTLFVGALVQDQGWNLIGNPTASWLNWNAAGWTRTNVNNVIYVWDPASNEYLVTNGETGTHDGFIAPFQAFWVQATDPAPNLNPVLSFTNAAKTVAPDINSGFVGRPLMSAVGPVGFDAHGVDPNQTQASAGRDAGGGATVLPLRLRVAGSGSGSGGARERVTDKFVMLSERGQFGADRWDAYRLEPMSDSWLTLASAMAPGSAPMVINSLPRASEIGGPLNLPLYVGGASAGVPLIGDFTLEWELPADWDPDLSLVLMDHVLQQAIPMRGGQTRYTFTHATDPGMLGLMVSPAPGDGSGFGGPVQIGEPAPGPASASASARGGRAVSASASVYGAEAGFSGDVVSMDGLTGRKAATGLTSVSVSASDARRAGPGLASVSASAAPAVPMLPASLLGGRRLPADWSPDFESATAALPEALKTAPVRADDAHIPYIPLDRSAAGTGAGSGSGTGTGTALGRSLPAGTGGPEARFSLFMQPLSGGPDADETIPYTPIGISLAQNYPNPFNPSTTVRFSLPEEAQIRLEVFDLLGRRVTLLTNDTWPAGTHTLRWDATGHATGLYLLRLTAPETDVVETRKMMLVR</sequence>
<keyword evidence="1" id="KW-0732">Signal</keyword>
<feature type="compositionally biased region" description="Basic and acidic residues" evidence="2">
    <location>
        <begin position="31"/>
        <end position="45"/>
    </location>
</feature>
<dbReference type="InterPro" id="IPR026444">
    <property type="entry name" value="Secre_tail"/>
</dbReference>
<dbReference type="InterPro" id="IPR013425">
    <property type="entry name" value="Autotrns_rpt"/>
</dbReference>
<name>A0A345UIS5_9BACT</name>
<dbReference type="SUPFAM" id="SSF51126">
    <property type="entry name" value="Pectin lyase-like"/>
    <property type="match status" value="1"/>
</dbReference>
<feature type="compositionally biased region" description="Basic residues" evidence="2">
    <location>
        <begin position="68"/>
        <end position="81"/>
    </location>
</feature>
<dbReference type="NCBIfam" id="TIGR04183">
    <property type="entry name" value="Por_Secre_tail"/>
    <property type="match status" value="1"/>
</dbReference>
<dbReference type="Proteomes" id="UP000254808">
    <property type="component" value="Chromosome"/>
</dbReference>
<accession>A0A345UIS5</accession>
<dbReference type="OrthoDB" id="9814616at2"/>
<dbReference type="EMBL" id="CP027806">
    <property type="protein sequence ID" value="AXJ00377.1"/>
    <property type="molecule type" value="Genomic_DNA"/>
</dbReference>
<proteinExistence type="predicted"/>
<keyword evidence="3" id="KW-0472">Membrane</keyword>
<feature type="region of interest" description="Disordered" evidence="2">
    <location>
        <begin position="30"/>
        <end position="93"/>
    </location>
</feature>
<dbReference type="InterPro" id="IPR013783">
    <property type="entry name" value="Ig-like_fold"/>
</dbReference>
<dbReference type="Gene3D" id="2.160.20.20">
    <property type="match status" value="1"/>
</dbReference>
<dbReference type="Gene3D" id="2.60.40.4070">
    <property type="match status" value="1"/>
</dbReference>
<dbReference type="InterPro" id="IPR012332">
    <property type="entry name" value="Autotransporter_pectin_lyase_C"/>
</dbReference>
<dbReference type="InterPro" id="IPR011050">
    <property type="entry name" value="Pectin_lyase_fold/virulence"/>
</dbReference>
<feature type="compositionally biased region" description="Low complexity" evidence="2">
    <location>
        <begin position="2140"/>
        <end position="2151"/>
    </location>
</feature>
<keyword evidence="3" id="KW-0812">Transmembrane</keyword>
<evidence type="ECO:0000256" key="3">
    <source>
        <dbReference type="SAM" id="Phobius"/>
    </source>
</evidence>
<feature type="region of interest" description="Disordered" evidence="2">
    <location>
        <begin position="127"/>
        <end position="147"/>
    </location>
</feature>
<gene>
    <name evidence="4" type="ORF">CYPRO_1112</name>
</gene>
<evidence type="ECO:0000256" key="2">
    <source>
        <dbReference type="SAM" id="MobiDB-lite"/>
    </source>
</evidence>
<reference evidence="4 5" key="1">
    <citation type="submission" date="2018-03" db="EMBL/GenBank/DDBJ databases">
        <title>Phenotypic and genomic properties of Cyclonatronum proteinivorum gen. nov., sp. nov., a haloalkaliphilic bacteroidete from soda lakes possessing Na+-translocating rhodopsin.</title>
        <authorList>
            <person name="Toshchakov S.V."/>
            <person name="Korzhenkov A."/>
            <person name="Samarov N.I."/>
            <person name="Kublanov I.V."/>
            <person name="Muntyan M.S."/>
            <person name="Sorokin D.Y."/>
        </authorList>
    </citation>
    <scope>NUCLEOTIDE SEQUENCE [LARGE SCALE GENOMIC DNA]</scope>
    <source>
        <strain evidence="4 5">Omega</strain>
    </source>
</reference>
<feature type="compositionally biased region" description="Basic and acidic residues" evidence="2">
    <location>
        <begin position="58"/>
        <end position="67"/>
    </location>
</feature>
<dbReference type="Pfam" id="PF12951">
    <property type="entry name" value="PATR"/>
    <property type="match status" value="5"/>
</dbReference>
<evidence type="ECO:0000313" key="4">
    <source>
        <dbReference type="EMBL" id="AXJ00377.1"/>
    </source>
</evidence>
<keyword evidence="3" id="KW-1133">Transmembrane helix</keyword>
<feature type="region of interest" description="Disordered" evidence="2">
    <location>
        <begin position="2130"/>
        <end position="2151"/>
    </location>
</feature>
<keyword evidence="5" id="KW-1185">Reference proteome</keyword>
<evidence type="ECO:0000313" key="5">
    <source>
        <dbReference type="Proteomes" id="UP000254808"/>
    </source>
</evidence>
<organism evidence="4 5">
    <name type="scientific">Cyclonatronum proteinivorum</name>
    <dbReference type="NCBI Taxonomy" id="1457365"/>
    <lineage>
        <taxon>Bacteria</taxon>
        <taxon>Pseudomonadati</taxon>
        <taxon>Balneolota</taxon>
        <taxon>Balneolia</taxon>
        <taxon>Balneolales</taxon>
        <taxon>Cyclonatronaceae</taxon>
        <taxon>Cyclonatronum</taxon>
    </lineage>
</organism>
<protein>
    <submittedName>
        <fullName evidence="4">Por secretion system C-terminal sorting domain-containing protein</fullName>
    </submittedName>
</protein>
<dbReference type="Gene3D" id="2.60.40.10">
    <property type="entry name" value="Immunoglobulins"/>
    <property type="match status" value="1"/>
</dbReference>
<dbReference type="NCBIfam" id="TIGR02601">
    <property type="entry name" value="autotrns_rpt"/>
    <property type="match status" value="3"/>
</dbReference>
<evidence type="ECO:0000256" key="1">
    <source>
        <dbReference type="ARBA" id="ARBA00022729"/>
    </source>
</evidence>
<feature type="transmembrane region" description="Helical" evidence="3">
    <location>
        <begin position="102"/>
        <end position="122"/>
    </location>
</feature>
<dbReference type="KEGG" id="cprv:CYPRO_1112"/>